<evidence type="ECO:0000256" key="3">
    <source>
        <dbReference type="ARBA" id="ARBA00022679"/>
    </source>
</evidence>
<accession>A0A1I0KJD8</accession>
<dbReference type="PANTHER" id="PTHR18919:SF107">
    <property type="entry name" value="ACETYL-COA ACETYLTRANSFERASE, CYTOSOLIC"/>
    <property type="match status" value="1"/>
</dbReference>
<keyword evidence="4 6" id="KW-0012">Acyltransferase</keyword>
<dbReference type="Proteomes" id="UP000199361">
    <property type="component" value="Unassembled WGS sequence"/>
</dbReference>
<feature type="domain" description="Thiolase N-terminal" evidence="8">
    <location>
        <begin position="28"/>
        <end position="272"/>
    </location>
</feature>
<evidence type="ECO:0000256" key="4">
    <source>
        <dbReference type="ARBA" id="ARBA00023315"/>
    </source>
</evidence>
<gene>
    <name evidence="10" type="ORF">SAMN05421811_108194</name>
</gene>
<protein>
    <recommendedName>
        <fullName evidence="5">Probable acetyl-CoA acetyltransferase</fullName>
        <ecNumber evidence="2">2.3.1.9</ecNumber>
    </recommendedName>
</protein>
<evidence type="ECO:0000313" key="10">
    <source>
        <dbReference type="EMBL" id="SEU24959.1"/>
    </source>
</evidence>
<comment type="similarity">
    <text evidence="1 6">Belongs to the thiolase-like superfamily. Thiolase family.</text>
</comment>
<dbReference type="InterPro" id="IPR020616">
    <property type="entry name" value="Thiolase_N"/>
</dbReference>
<dbReference type="NCBIfam" id="TIGR01930">
    <property type="entry name" value="AcCoA-C-Actrans"/>
    <property type="match status" value="1"/>
</dbReference>
<evidence type="ECO:0000259" key="9">
    <source>
        <dbReference type="Pfam" id="PF02803"/>
    </source>
</evidence>
<dbReference type="GO" id="GO:0003985">
    <property type="term" value="F:acetyl-CoA C-acetyltransferase activity"/>
    <property type="evidence" value="ECO:0007669"/>
    <property type="project" value="UniProtKB-EC"/>
</dbReference>
<feature type="region of interest" description="Disordered" evidence="7">
    <location>
        <begin position="1"/>
        <end position="21"/>
    </location>
</feature>
<reference evidence="10 11" key="1">
    <citation type="submission" date="2016-10" db="EMBL/GenBank/DDBJ databases">
        <authorList>
            <person name="de Groot N.N."/>
        </authorList>
    </citation>
    <scope>NUCLEOTIDE SEQUENCE [LARGE SCALE GENOMIC DNA]</scope>
    <source>
        <strain evidence="10 11">CGMCC 4.5598</strain>
    </source>
</reference>
<dbReference type="InterPro" id="IPR020617">
    <property type="entry name" value="Thiolase_C"/>
</dbReference>
<dbReference type="CDD" id="cd00751">
    <property type="entry name" value="thiolase"/>
    <property type="match status" value="1"/>
</dbReference>
<evidence type="ECO:0000256" key="1">
    <source>
        <dbReference type="ARBA" id="ARBA00010982"/>
    </source>
</evidence>
<dbReference type="Gene3D" id="3.40.47.10">
    <property type="match status" value="1"/>
</dbReference>
<evidence type="ECO:0000259" key="8">
    <source>
        <dbReference type="Pfam" id="PF00108"/>
    </source>
</evidence>
<dbReference type="Pfam" id="PF00108">
    <property type="entry name" value="Thiolase_N"/>
    <property type="match status" value="1"/>
</dbReference>
<organism evidence="10 11">
    <name type="scientific">Nonomuraea wenchangensis</name>
    <dbReference type="NCBI Taxonomy" id="568860"/>
    <lineage>
        <taxon>Bacteria</taxon>
        <taxon>Bacillati</taxon>
        <taxon>Actinomycetota</taxon>
        <taxon>Actinomycetes</taxon>
        <taxon>Streptosporangiales</taxon>
        <taxon>Streptosporangiaceae</taxon>
        <taxon>Nonomuraea</taxon>
    </lineage>
</organism>
<keyword evidence="11" id="KW-1185">Reference proteome</keyword>
<dbReference type="SUPFAM" id="SSF53901">
    <property type="entry name" value="Thiolase-like"/>
    <property type="match status" value="2"/>
</dbReference>
<dbReference type="EC" id="2.3.1.9" evidence="2"/>
<feature type="domain" description="Thiolase C-terminal" evidence="9">
    <location>
        <begin position="285"/>
        <end position="406"/>
    </location>
</feature>
<proteinExistence type="inferred from homology"/>
<dbReference type="Pfam" id="PF02803">
    <property type="entry name" value="Thiolase_C"/>
    <property type="match status" value="1"/>
</dbReference>
<dbReference type="PANTHER" id="PTHR18919">
    <property type="entry name" value="ACETYL-COA C-ACYLTRANSFERASE"/>
    <property type="match status" value="1"/>
</dbReference>
<dbReference type="AlphaFoldDB" id="A0A1I0KJD8"/>
<evidence type="ECO:0000256" key="5">
    <source>
        <dbReference type="ARBA" id="ARBA00040529"/>
    </source>
</evidence>
<keyword evidence="3 6" id="KW-0808">Transferase</keyword>
<name>A0A1I0KJD8_9ACTN</name>
<dbReference type="PIRSF" id="PIRSF000429">
    <property type="entry name" value="Ac-CoA_Ac_transf"/>
    <property type="match status" value="1"/>
</dbReference>
<feature type="region of interest" description="Disordered" evidence="7">
    <location>
        <begin position="139"/>
        <end position="166"/>
    </location>
</feature>
<dbReference type="EMBL" id="FOHX01000008">
    <property type="protein sequence ID" value="SEU24959.1"/>
    <property type="molecule type" value="Genomic_DNA"/>
</dbReference>
<dbReference type="InterPro" id="IPR016039">
    <property type="entry name" value="Thiolase-like"/>
</dbReference>
<evidence type="ECO:0000313" key="11">
    <source>
        <dbReference type="Proteomes" id="UP000199361"/>
    </source>
</evidence>
<evidence type="ECO:0000256" key="6">
    <source>
        <dbReference type="RuleBase" id="RU003557"/>
    </source>
</evidence>
<dbReference type="InterPro" id="IPR002155">
    <property type="entry name" value="Thiolase"/>
</dbReference>
<evidence type="ECO:0000256" key="2">
    <source>
        <dbReference type="ARBA" id="ARBA00012705"/>
    </source>
</evidence>
<evidence type="ECO:0000256" key="7">
    <source>
        <dbReference type="SAM" id="MobiDB-lite"/>
    </source>
</evidence>
<sequence>MTGSGVTTAGGTGSGSRAAGVTDPGAPVVVAARRTPIGTAGHAYKDLAVELLAAPVVAAVARDARLDGRPVDDVVLGNCMGPGGNVARVAALAAGLGNEVPGLTVDRQCGSGLAAILVAAQAVRAGEAELVIAGGAESASTAPLRTRRGESEPYPRAPFAPDGHPDPDMGPAAEALAAARGITRARQDAYAARSHAAALAARDAGAFTEEIVPVGDRHHDQRPRPLRVASLARLPAAFTTPAPDGSATAGTVTAGNSSPISDGAAAVAVVPERLRAGRPGLRLLAGAVTGCDPALPGWGPVPAVRRVLARAGAGIEDVAAVELVEAFAAQVLAVTDALGLDPLGADAGRVCPGGGALALGHPWGATGAVVVTRLFTRLVRGGAPPGTLGLAAAAVGGGMGVAALFEVV</sequence>
<dbReference type="STRING" id="568860.SAMN05421811_108194"/>